<evidence type="ECO:0000256" key="9">
    <source>
        <dbReference type="ARBA" id="ARBA00023102"/>
    </source>
</evidence>
<keyword evidence="12" id="KW-1003">Cell membrane</keyword>
<dbReference type="FunFam" id="3.40.50.10860:FF:000005">
    <property type="entry name" value="C-1-tetrahydrofolate synthase, cytoplasmic, putative"/>
    <property type="match status" value="1"/>
</dbReference>
<evidence type="ECO:0000256" key="7">
    <source>
        <dbReference type="ARBA" id="ARBA00022857"/>
    </source>
</evidence>
<evidence type="ECO:0000256" key="11">
    <source>
        <dbReference type="ARBA" id="ARBA00023268"/>
    </source>
</evidence>
<feature type="transmembrane region" description="Helical" evidence="12">
    <location>
        <begin position="256"/>
        <end position="275"/>
    </location>
</feature>
<keyword evidence="9 13" id="KW-0368">Histidine biosynthesis</keyword>
<dbReference type="UniPathway" id="UPA00664"/>
<dbReference type="GO" id="GO:0004477">
    <property type="term" value="F:methenyltetrahydrofolate cyclohydrolase activity"/>
    <property type="evidence" value="ECO:0007669"/>
    <property type="project" value="UniProtKB-UniRule"/>
</dbReference>
<dbReference type="Pfam" id="PF00763">
    <property type="entry name" value="THF_DHG_CYH"/>
    <property type="match status" value="1"/>
</dbReference>
<proteinExistence type="inferred from homology"/>
<dbReference type="PRINTS" id="PR00085">
    <property type="entry name" value="THFDHDRGNASE"/>
</dbReference>
<keyword evidence="5 13" id="KW-0658">Purine biosynthesis</keyword>
<evidence type="ECO:0000256" key="4">
    <source>
        <dbReference type="ARBA" id="ARBA00022605"/>
    </source>
</evidence>
<dbReference type="CDD" id="cd01080">
    <property type="entry name" value="NAD_bind_m-THF_DH_Cyclohyd"/>
    <property type="match status" value="1"/>
</dbReference>
<keyword evidence="12" id="KW-1133">Transmembrane helix</keyword>
<comment type="pathway">
    <text evidence="1 13">One-carbon metabolism; tetrahydrofolate interconversion.</text>
</comment>
<evidence type="ECO:0000256" key="12">
    <source>
        <dbReference type="HAMAP-Rule" id="MF_01147"/>
    </source>
</evidence>
<evidence type="ECO:0000313" key="17">
    <source>
        <dbReference type="EMBL" id="RGQ40532.1"/>
    </source>
</evidence>
<sequence length="690" mass="75795">MTHVEFPGLGLAFDVNPVAFTIGSFEFRWYGILIALGFILAFLYALKICKRYQVNQDHLIDCIIAGLILGIIGARLYYVIFYPGDMYWKDPIKILYINEGGLGIYGGIIGGLLGGIIMAKIHKMKIPAVLDIAVQGFLIGQGIGRWGNFINQEAFGTNTNLPWGMYSAKTESYLASQQASLEAAGISVDPAMPVHPTFLYESLWCLLGVLVLYWFSKKFQKYNGQVFFLYLIWYGVERFVVEGLRTDSLMIGSFRVSQIVAVVSALAGLVLLIVFRNKRKVEEEYVPVYARPAEPEVLEGAEAIEPLESETAAGGEIDGESEKKKNGEPEPGKEPETDDKAPMDDSTPEETASGGDGEVKAAGDVSPRWMKRQRMRQCPGKAPRQRSWEQKKTQKRNRRIRRTRKAMAKIIDGKAVSAAVRAGAKQEVEALKAQGIQPGLAVVIVGDDPASRVYVNNKKKACAEIGIHSEEYALPKETTQEELLDLVCRLNDKKDINGILVQLPLPKGLDEKEVIETISPLKDVDAFHPQNVGRIMIGDYHFLPCTPAGVMELLKSADVEICGRDCVVIGRSNIVGKPMAMLLLHQSGTVTICHSKTQNLKEVCRRADILVAAVGIPKFVTADMVKPGAVVIDVGMDRDENGKLCGDVDFQNVEPVASAITPVPGGVGPMTIAMLMKNTIRAAKLQNEKR</sequence>
<dbReference type="Gene3D" id="3.40.50.720">
    <property type="entry name" value="NAD(P)-binding Rossmann-like Domain"/>
    <property type="match status" value="1"/>
</dbReference>
<keyword evidence="7 13" id="KW-0521">NADP</keyword>
<dbReference type="PROSITE" id="PS00767">
    <property type="entry name" value="THF_DHG_CYH_2"/>
    <property type="match status" value="1"/>
</dbReference>
<dbReference type="HAMAP" id="MF_01147">
    <property type="entry name" value="Lgt"/>
    <property type="match status" value="1"/>
</dbReference>
<feature type="compositionally biased region" description="Basic and acidic residues" evidence="14">
    <location>
        <begin position="320"/>
        <end position="343"/>
    </location>
</feature>
<dbReference type="EC" id="1.5.1.5" evidence="13"/>
<comment type="catalytic activity">
    <reaction evidence="13">
        <text>(6R)-5,10-methenyltetrahydrofolate + H2O = (6R)-10-formyltetrahydrofolate + H(+)</text>
        <dbReference type="Rhea" id="RHEA:23700"/>
        <dbReference type="ChEBI" id="CHEBI:15377"/>
        <dbReference type="ChEBI" id="CHEBI:15378"/>
        <dbReference type="ChEBI" id="CHEBI:57455"/>
        <dbReference type="ChEBI" id="CHEBI:195366"/>
        <dbReference type="EC" id="3.5.4.9"/>
    </reaction>
</comment>
<evidence type="ECO:0000259" key="16">
    <source>
        <dbReference type="Pfam" id="PF02882"/>
    </source>
</evidence>
<dbReference type="SUPFAM" id="SSF51735">
    <property type="entry name" value="NAD(P)-binding Rossmann-fold domains"/>
    <property type="match status" value="1"/>
</dbReference>
<dbReference type="NCBIfam" id="NF010783">
    <property type="entry name" value="PRK14186.1"/>
    <property type="match status" value="1"/>
</dbReference>
<dbReference type="Proteomes" id="UP000284751">
    <property type="component" value="Unassembled WGS sequence"/>
</dbReference>
<keyword evidence="3 13" id="KW-0554">One-carbon metabolism</keyword>
<dbReference type="InterPro" id="IPR036291">
    <property type="entry name" value="NAD(P)-bd_dom_sf"/>
</dbReference>
<keyword evidence="12" id="KW-0812">Transmembrane</keyword>
<organism evidence="17 18">
    <name type="scientific">[Clostridium] leptum</name>
    <dbReference type="NCBI Taxonomy" id="1535"/>
    <lineage>
        <taxon>Bacteria</taxon>
        <taxon>Bacillati</taxon>
        <taxon>Bacillota</taxon>
        <taxon>Clostridia</taxon>
        <taxon>Eubacteriales</taxon>
        <taxon>Oscillospiraceae</taxon>
        <taxon>Oscillospiraceae incertae sedis</taxon>
    </lineage>
</organism>
<comment type="function">
    <text evidence="12">Catalyzes the transfer of the diacylglyceryl group from phosphatidylglycerol to the sulfhydryl group of the N-terminal cysteine of a prolipoprotein, the first step in the formation of mature lipoproteins.</text>
</comment>
<evidence type="ECO:0000256" key="13">
    <source>
        <dbReference type="HAMAP-Rule" id="MF_01576"/>
    </source>
</evidence>
<dbReference type="NCBIfam" id="TIGR00544">
    <property type="entry name" value="lgt"/>
    <property type="match status" value="1"/>
</dbReference>
<comment type="similarity">
    <text evidence="12">Belongs to the Lgt family.</text>
</comment>
<feature type="transmembrane region" description="Helical" evidence="12">
    <location>
        <begin position="58"/>
        <end position="80"/>
    </location>
</feature>
<accession>A0A412AWW1</accession>
<keyword evidence="8 13" id="KW-0560">Oxidoreductase</keyword>
<comment type="function">
    <text evidence="13">Catalyzes the oxidation of 5,10-methylenetetrahydrofolate to 5,10-methenyltetrahydrofolate and then the hydrolysis of 5,10-methenyltetrahydrofolate to 10-formyltetrahydrofolate.</text>
</comment>
<feature type="transmembrane region" description="Helical" evidence="12">
    <location>
        <begin position="126"/>
        <end position="144"/>
    </location>
</feature>
<evidence type="ECO:0000313" key="18">
    <source>
        <dbReference type="Proteomes" id="UP000284751"/>
    </source>
</evidence>
<dbReference type="NCBIfam" id="NF008058">
    <property type="entry name" value="PRK10792.1"/>
    <property type="match status" value="1"/>
</dbReference>
<keyword evidence="6 13" id="KW-0378">Hydrolase</keyword>
<dbReference type="Gene3D" id="3.40.50.10860">
    <property type="entry name" value="Leucine Dehydrogenase, chain A, domain 1"/>
    <property type="match status" value="1"/>
</dbReference>
<comment type="catalytic activity">
    <reaction evidence="13">
        <text>(6R)-5,10-methylene-5,6,7,8-tetrahydrofolate + NADP(+) = (6R)-5,10-methenyltetrahydrofolate + NADPH</text>
        <dbReference type="Rhea" id="RHEA:22812"/>
        <dbReference type="ChEBI" id="CHEBI:15636"/>
        <dbReference type="ChEBI" id="CHEBI:57455"/>
        <dbReference type="ChEBI" id="CHEBI:57783"/>
        <dbReference type="ChEBI" id="CHEBI:58349"/>
        <dbReference type="EC" id="1.5.1.5"/>
    </reaction>
</comment>
<dbReference type="UniPathway" id="UPA00193"/>
<comment type="subunit">
    <text evidence="2 13">Homodimer.</text>
</comment>
<comment type="caution">
    <text evidence="17">The sequence shown here is derived from an EMBL/GenBank/DDBJ whole genome shotgun (WGS) entry which is preliminary data.</text>
</comment>
<comment type="caution">
    <text evidence="13">Lacks conserved residue(s) required for the propagation of feature annotation.</text>
</comment>
<dbReference type="InterPro" id="IPR020630">
    <property type="entry name" value="THF_DH/CycHdrlase_cat_dom"/>
</dbReference>
<dbReference type="EMBL" id="QRTC01000027">
    <property type="protein sequence ID" value="RGQ40532.1"/>
    <property type="molecule type" value="Genomic_DNA"/>
</dbReference>
<comment type="catalytic activity">
    <reaction evidence="12">
        <text>L-cysteinyl-[prolipoprotein] + a 1,2-diacyl-sn-glycero-3-phospho-(1'-sn-glycerol) = an S-1,2-diacyl-sn-glyceryl-L-cysteinyl-[prolipoprotein] + sn-glycerol 1-phosphate + H(+)</text>
        <dbReference type="Rhea" id="RHEA:56712"/>
        <dbReference type="Rhea" id="RHEA-COMP:14679"/>
        <dbReference type="Rhea" id="RHEA-COMP:14680"/>
        <dbReference type="ChEBI" id="CHEBI:15378"/>
        <dbReference type="ChEBI" id="CHEBI:29950"/>
        <dbReference type="ChEBI" id="CHEBI:57685"/>
        <dbReference type="ChEBI" id="CHEBI:64716"/>
        <dbReference type="ChEBI" id="CHEBI:140658"/>
        <dbReference type="EC" id="2.5.1.145"/>
    </reaction>
</comment>
<dbReference type="Pfam" id="PF02882">
    <property type="entry name" value="THF_DHG_CYH_C"/>
    <property type="match status" value="1"/>
</dbReference>
<keyword evidence="11 13" id="KW-0511">Multifunctional enzyme</keyword>
<dbReference type="GO" id="GO:0005829">
    <property type="term" value="C:cytosol"/>
    <property type="evidence" value="ECO:0007669"/>
    <property type="project" value="TreeGrafter"/>
</dbReference>
<comment type="subcellular location">
    <subcellularLocation>
        <location evidence="12">Cell membrane</location>
        <topology evidence="12">Multi-pass membrane protein</topology>
    </subcellularLocation>
</comment>
<reference evidence="17 18" key="1">
    <citation type="submission" date="2018-08" db="EMBL/GenBank/DDBJ databases">
        <title>A genome reference for cultivated species of the human gut microbiota.</title>
        <authorList>
            <person name="Zou Y."/>
            <person name="Xue W."/>
            <person name="Luo G."/>
        </authorList>
    </citation>
    <scope>NUCLEOTIDE SEQUENCE [LARGE SCALE GENOMIC DNA]</scope>
    <source>
        <strain evidence="17 18">AF28-26</strain>
    </source>
</reference>
<dbReference type="HAMAP" id="MF_01576">
    <property type="entry name" value="THF_DHG_CYH"/>
    <property type="match status" value="1"/>
</dbReference>
<gene>
    <name evidence="13" type="primary">folD</name>
    <name evidence="12" type="synonym">lgt</name>
    <name evidence="17" type="ORF">DWY99_07870</name>
</gene>
<evidence type="ECO:0000256" key="8">
    <source>
        <dbReference type="ARBA" id="ARBA00023002"/>
    </source>
</evidence>
<evidence type="ECO:0000259" key="15">
    <source>
        <dbReference type="Pfam" id="PF00763"/>
    </source>
</evidence>
<dbReference type="InterPro" id="IPR020631">
    <property type="entry name" value="THF_DH/CycHdrlase_NAD-bd_dom"/>
</dbReference>
<protein>
    <recommendedName>
        <fullName evidence="13">Bifunctional protein FolD</fullName>
    </recommendedName>
    <domain>
        <recommendedName>
            <fullName evidence="13">Methylenetetrahydrofolate dehydrogenase</fullName>
            <ecNumber evidence="13">1.5.1.5</ecNumber>
        </recommendedName>
    </domain>
    <domain>
        <recommendedName>
            <fullName evidence="13">Methenyltetrahydrofolate cyclohydrolase</fullName>
            <ecNumber evidence="13">3.5.4.9</ecNumber>
        </recommendedName>
    </domain>
</protein>
<feature type="binding site" evidence="12">
    <location>
        <position position="145"/>
    </location>
    <ligand>
        <name>a 1,2-diacyl-sn-glycero-3-phospho-(1'-sn-glycerol)</name>
        <dbReference type="ChEBI" id="CHEBI:64716"/>
    </ligand>
</feature>
<keyword evidence="10 13" id="KW-0486">Methionine biosynthesis</keyword>
<dbReference type="PANTHER" id="PTHR48099">
    <property type="entry name" value="C-1-TETRAHYDROFOLATE SYNTHASE, CYTOPLASMIC-RELATED"/>
    <property type="match status" value="1"/>
</dbReference>
<name>A0A412AWW1_9FIRM</name>
<dbReference type="GO" id="GO:0006164">
    <property type="term" value="P:purine nucleotide biosynthetic process"/>
    <property type="evidence" value="ECO:0007669"/>
    <property type="project" value="UniProtKB-KW"/>
</dbReference>
<evidence type="ECO:0000256" key="3">
    <source>
        <dbReference type="ARBA" id="ARBA00022563"/>
    </source>
</evidence>
<dbReference type="InterPro" id="IPR000672">
    <property type="entry name" value="THF_DH/CycHdrlase"/>
</dbReference>
<comment type="pathway">
    <text evidence="12">Protein modification; lipoprotein biosynthesis (diacylglyceryl transfer).</text>
</comment>
<dbReference type="SUPFAM" id="SSF53223">
    <property type="entry name" value="Aminoacid dehydrogenase-like, N-terminal domain"/>
    <property type="match status" value="1"/>
</dbReference>
<dbReference type="EC" id="3.5.4.9" evidence="13"/>
<dbReference type="GO" id="GO:0042158">
    <property type="term" value="P:lipoprotein biosynthetic process"/>
    <property type="evidence" value="ECO:0007669"/>
    <property type="project" value="UniProtKB-UniRule"/>
</dbReference>
<evidence type="ECO:0000256" key="6">
    <source>
        <dbReference type="ARBA" id="ARBA00022801"/>
    </source>
</evidence>
<dbReference type="AlphaFoldDB" id="A0A412AWW1"/>
<evidence type="ECO:0000256" key="2">
    <source>
        <dbReference type="ARBA" id="ARBA00011738"/>
    </source>
</evidence>
<dbReference type="GO" id="GO:0005886">
    <property type="term" value="C:plasma membrane"/>
    <property type="evidence" value="ECO:0007669"/>
    <property type="project" value="UniProtKB-SubCell"/>
</dbReference>
<dbReference type="GO" id="GO:0008961">
    <property type="term" value="F:phosphatidylglycerol-prolipoprotein diacylglyceryl transferase activity"/>
    <property type="evidence" value="ECO:0007669"/>
    <property type="project" value="UniProtKB-UniRule"/>
</dbReference>
<feature type="binding site" evidence="13">
    <location>
        <begin position="570"/>
        <end position="572"/>
    </location>
    <ligand>
        <name>NADP(+)</name>
        <dbReference type="ChEBI" id="CHEBI:58349"/>
    </ligand>
</feature>
<dbReference type="Pfam" id="PF01790">
    <property type="entry name" value="LGT"/>
    <property type="match status" value="1"/>
</dbReference>
<keyword evidence="12" id="KW-0472">Membrane</keyword>
<feature type="domain" description="Tetrahydrofolate dehydrogenase/cyclohydrolase catalytic" evidence="15">
    <location>
        <begin position="411"/>
        <end position="525"/>
    </location>
</feature>
<dbReference type="FunFam" id="3.40.50.720:FF:000094">
    <property type="entry name" value="Bifunctional protein FolD"/>
    <property type="match status" value="1"/>
</dbReference>
<dbReference type="GO" id="GO:0004488">
    <property type="term" value="F:methylenetetrahydrofolate dehydrogenase (NADP+) activity"/>
    <property type="evidence" value="ECO:0007669"/>
    <property type="project" value="UniProtKB-UniRule"/>
</dbReference>
<dbReference type="InterPro" id="IPR046346">
    <property type="entry name" value="Aminoacid_DH-like_N_sf"/>
</dbReference>
<comment type="similarity">
    <text evidence="13">Belongs to the tetrahydrofolate dehydrogenase/cyclohydrolase family.</text>
</comment>
<dbReference type="PROSITE" id="PS01311">
    <property type="entry name" value="LGT"/>
    <property type="match status" value="1"/>
</dbReference>
<feature type="transmembrane region" description="Helical" evidence="12">
    <location>
        <begin position="100"/>
        <end position="119"/>
    </location>
</feature>
<feature type="region of interest" description="Disordered" evidence="14">
    <location>
        <begin position="308"/>
        <end position="401"/>
    </location>
</feature>
<keyword evidence="12" id="KW-0808">Transferase</keyword>
<dbReference type="InterPro" id="IPR020867">
    <property type="entry name" value="THF_DH/CycHdrlase_CS"/>
</dbReference>
<dbReference type="PANTHER" id="PTHR48099:SF5">
    <property type="entry name" value="C-1-TETRAHYDROFOLATE SYNTHASE, CYTOPLASMIC"/>
    <property type="match status" value="1"/>
</dbReference>
<feature type="transmembrane region" description="Helical" evidence="12">
    <location>
        <begin position="198"/>
        <end position="215"/>
    </location>
</feature>
<feature type="transmembrane region" description="Helical" evidence="12">
    <location>
        <begin position="227"/>
        <end position="244"/>
    </location>
</feature>
<dbReference type="GO" id="GO:0000105">
    <property type="term" value="P:L-histidine biosynthetic process"/>
    <property type="evidence" value="ECO:0007669"/>
    <property type="project" value="UniProtKB-KW"/>
</dbReference>
<dbReference type="GO" id="GO:0009086">
    <property type="term" value="P:methionine biosynthetic process"/>
    <property type="evidence" value="ECO:0007669"/>
    <property type="project" value="UniProtKB-KW"/>
</dbReference>
<evidence type="ECO:0000256" key="1">
    <source>
        <dbReference type="ARBA" id="ARBA00004777"/>
    </source>
</evidence>
<keyword evidence="4 13" id="KW-0028">Amino-acid biosynthesis</keyword>
<dbReference type="GO" id="GO:0035999">
    <property type="term" value="P:tetrahydrofolate interconversion"/>
    <property type="evidence" value="ECO:0007669"/>
    <property type="project" value="UniProtKB-UniRule"/>
</dbReference>
<evidence type="ECO:0000256" key="14">
    <source>
        <dbReference type="SAM" id="MobiDB-lite"/>
    </source>
</evidence>
<feature type="domain" description="Tetrahydrofolate dehydrogenase/cyclohydrolase NAD(P)-binding" evidence="16">
    <location>
        <begin position="544"/>
        <end position="686"/>
    </location>
</feature>
<evidence type="ECO:0000256" key="10">
    <source>
        <dbReference type="ARBA" id="ARBA00023167"/>
    </source>
</evidence>
<dbReference type="InterPro" id="IPR001640">
    <property type="entry name" value="Lgt"/>
</dbReference>
<evidence type="ECO:0000256" key="5">
    <source>
        <dbReference type="ARBA" id="ARBA00022755"/>
    </source>
</evidence>
<feature type="transmembrane region" description="Helical" evidence="12">
    <location>
        <begin position="27"/>
        <end position="46"/>
    </location>
</feature>